<keyword evidence="4 8" id="KW-1133">Transmembrane helix</keyword>
<protein>
    <submittedName>
        <fullName evidence="9">Putative manganese efflux pump MntP</fullName>
    </submittedName>
</protein>
<dbReference type="HAMAP" id="MF_01521">
    <property type="entry name" value="MntP_pump"/>
    <property type="match status" value="1"/>
</dbReference>
<evidence type="ECO:0000313" key="9">
    <source>
        <dbReference type="EMBL" id="VFU11275.1"/>
    </source>
</evidence>
<sequence length="185" mass="19386">MELAVIMLIAVGLSMDAFAVSISSGLNLDRFRLGYALKIAFFFGGFQAAMPVIGFAAGLSVRDFIAGIDHWVAFALLAFIGAKMIFDALFGREDNPRTNGHSLATLLTLSVATSIDALAVGISFSFLDIGIVLPACIIGIVTFLVSLAGVVIGRKAGHHLESKAEVLGGVILIGIGLKILLEHLS</sequence>
<evidence type="ECO:0000256" key="6">
    <source>
        <dbReference type="ARBA" id="ARBA00023136"/>
    </source>
</evidence>
<keyword evidence="1" id="KW-0813">Transport</keyword>
<dbReference type="InterPro" id="IPR022929">
    <property type="entry name" value="Put_MntP"/>
</dbReference>
<reference evidence="9" key="1">
    <citation type="submission" date="2019-03" db="EMBL/GenBank/DDBJ databases">
        <authorList>
            <person name="Hao L."/>
        </authorList>
    </citation>
    <scope>NUCLEOTIDE SEQUENCE</scope>
</reference>
<evidence type="ECO:0000256" key="4">
    <source>
        <dbReference type="ARBA" id="ARBA00022989"/>
    </source>
</evidence>
<keyword evidence="6 8" id="KW-0472">Membrane</keyword>
<feature type="transmembrane region" description="Helical" evidence="8">
    <location>
        <begin position="164"/>
        <end position="181"/>
    </location>
</feature>
<feature type="transmembrane region" description="Helical" evidence="8">
    <location>
        <begin position="35"/>
        <end position="59"/>
    </location>
</feature>
<dbReference type="InterPro" id="IPR003810">
    <property type="entry name" value="Mntp/YtaF"/>
</dbReference>
<accession>A0A485LTU7</accession>
<dbReference type="GO" id="GO:0006811">
    <property type="term" value="P:monoatomic ion transport"/>
    <property type="evidence" value="ECO:0007669"/>
    <property type="project" value="UniProtKB-KW"/>
</dbReference>
<dbReference type="PANTHER" id="PTHR35529">
    <property type="entry name" value="MANGANESE EFFLUX PUMP MNTP-RELATED"/>
    <property type="match status" value="1"/>
</dbReference>
<feature type="transmembrane region" description="Helical" evidence="8">
    <location>
        <begin position="103"/>
        <end position="125"/>
    </location>
</feature>
<evidence type="ECO:0000256" key="1">
    <source>
        <dbReference type="ARBA" id="ARBA00022448"/>
    </source>
</evidence>
<name>A0A485LTU7_9ZZZZ</name>
<dbReference type="EMBL" id="CAADRM010000004">
    <property type="protein sequence ID" value="VFU11275.1"/>
    <property type="molecule type" value="Genomic_DNA"/>
</dbReference>
<dbReference type="PANTHER" id="PTHR35529:SF1">
    <property type="entry name" value="MANGANESE EFFLUX PUMP MNTP-RELATED"/>
    <property type="match status" value="1"/>
</dbReference>
<evidence type="ECO:0000256" key="2">
    <source>
        <dbReference type="ARBA" id="ARBA00022475"/>
    </source>
</evidence>
<feature type="transmembrane region" description="Helical" evidence="8">
    <location>
        <begin position="71"/>
        <end position="91"/>
    </location>
</feature>
<evidence type="ECO:0000256" key="3">
    <source>
        <dbReference type="ARBA" id="ARBA00022692"/>
    </source>
</evidence>
<evidence type="ECO:0000256" key="8">
    <source>
        <dbReference type="SAM" id="Phobius"/>
    </source>
</evidence>
<organism evidence="9">
    <name type="scientific">anaerobic digester metagenome</name>
    <dbReference type="NCBI Taxonomy" id="1263854"/>
    <lineage>
        <taxon>unclassified sequences</taxon>
        <taxon>metagenomes</taxon>
        <taxon>ecological metagenomes</taxon>
    </lineage>
</organism>
<evidence type="ECO:0000256" key="5">
    <source>
        <dbReference type="ARBA" id="ARBA00023065"/>
    </source>
</evidence>
<keyword evidence="3 8" id="KW-0812">Transmembrane</keyword>
<evidence type="ECO:0000256" key="7">
    <source>
        <dbReference type="ARBA" id="ARBA00023211"/>
    </source>
</evidence>
<gene>
    <name evidence="9" type="primary">mntP</name>
    <name evidence="9" type="ORF">SCFA_1010004</name>
</gene>
<feature type="transmembrane region" description="Helical" evidence="8">
    <location>
        <begin position="6"/>
        <end position="28"/>
    </location>
</feature>
<dbReference type="Pfam" id="PF02659">
    <property type="entry name" value="Mntp"/>
    <property type="match status" value="1"/>
</dbReference>
<dbReference type="AlphaFoldDB" id="A0A485LTU7"/>
<proteinExistence type="inferred from homology"/>
<keyword evidence="7" id="KW-0464">Manganese</keyword>
<keyword evidence="5" id="KW-0406">Ion transport</keyword>
<keyword evidence="2" id="KW-1003">Cell membrane</keyword>
<feature type="transmembrane region" description="Helical" evidence="8">
    <location>
        <begin position="131"/>
        <end position="152"/>
    </location>
</feature>